<accession>A0A9Q0IQR6</accession>
<organism evidence="5 6">
    <name type="scientific">Muraenolepis orangiensis</name>
    <name type="common">Patagonian moray cod</name>
    <dbReference type="NCBI Taxonomy" id="630683"/>
    <lineage>
        <taxon>Eukaryota</taxon>
        <taxon>Metazoa</taxon>
        <taxon>Chordata</taxon>
        <taxon>Craniata</taxon>
        <taxon>Vertebrata</taxon>
        <taxon>Euteleostomi</taxon>
        <taxon>Actinopterygii</taxon>
        <taxon>Neopterygii</taxon>
        <taxon>Teleostei</taxon>
        <taxon>Neoteleostei</taxon>
        <taxon>Acanthomorphata</taxon>
        <taxon>Zeiogadaria</taxon>
        <taxon>Gadariae</taxon>
        <taxon>Gadiformes</taxon>
        <taxon>Muraenolepidoidei</taxon>
        <taxon>Muraenolepididae</taxon>
        <taxon>Muraenolepis</taxon>
    </lineage>
</organism>
<dbReference type="FunFam" id="2.30.30.40:FF:000216">
    <property type="entry name" value="growth arrest-specific protein 7 isoform X1"/>
    <property type="match status" value="1"/>
</dbReference>
<dbReference type="SMART" id="SM00326">
    <property type="entry name" value="SH3"/>
    <property type="match status" value="1"/>
</dbReference>
<gene>
    <name evidence="5" type="ORF">NHX12_024485</name>
</gene>
<evidence type="ECO:0000256" key="3">
    <source>
        <dbReference type="SAM" id="MobiDB-lite"/>
    </source>
</evidence>
<name>A0A9Q0IQR6_9TELE</name>
<dbReference type="PROSITE" id="PS50002">
    <property type="entry name" value="SH3"/>
    <property type="match status" value="1"/>
</dbReference>
<dbReference type="OrthoDB" id="28357at2759"/>
<evidence type="ECO:0000256" key="2">
    <source>
        <dbReference type="PROSITE-ProRule" id="PRU00192"/>
    </source>
</evidence>
<dbReference type="AlphaFoldDB" id="A0A9Q0IQR6"/>
<evidence type="ECO:0000313" key="6">
    <source>
        <dbReference type="Proteomes" id="UP001148018"/>
    </source>
</evidence>
<dbReference type="InterPro" id="IPR001452">
    <property type="entry name" value="SH3_domain"/>
</dbReference>
<proteinExistence type="predicted"/>
<feature type="region of interest" description="Disordered" evidence="3">
    <location>
        <begin position="100"/>
        <end position="131"/>
    </location>
</feature>
<keyword evidence="6" id="KW-1185">Reference proteome</keyword>
<sequence>MSGCYCKSLYPFSGEQHLQGLTLEVGDRVRVVQAPPGGWWEGEKDGATGWFPSSYVQVLEVRAASRSFREKLLSLLQEKLLSLLQEELLSLLQGEASLAPSGRSFSRSAPHRNGFSRSGTGDGGEDGSLRPRAGSLADWLGVRSKMAERDANVPRRQKGFGGPGGAGVLGAACRLTLSSTRRRSTDMGRVSKRSHRVEACWGKPDPQIPTD</sequence>
<dbReference type="SUPFAM" id="SSF50044">
    <property type="entry name" value="SH3-domain"/>
    <property type="match status" value="1"/>
</dbReference>
<dbReference type="InterPro" id="IPR036028">
    <property type="entry name" value="SH3-like_dom_sf"/>
</dbReference>
<protein>
    <recommendedName>
        <fullName evidence="4">SH3 domain-containing protein</fullName>
    </recommendedName>
</protein>
<evidence type="ECO:0000313" key="5">
    <source>
        <dbReference type="EMBL" id="KAJ3607434.1"/>
    </source>
</evidence>
<feature type="region of interest" description="Disordered" evidence="3">
    <location>
        <begin position="180"/>
        <end position="211"/>
    </location>
</feature>
<reference evidence="5" key="1">
    <citation type="submission" date="2022-07" db="EMBL/GenBank/DDBJ databases">
        <title>Chromosome-level genome of Muraenolepis orangiensis.</title>
        <authorList>
            <person name="Kim J."/>
        </authorList>
    </citation>
    <scope>NUCLEOTIDE SEQUENCE</scope>
    <source>
        <strain evidence="5">KU_S4_2022</strain>
        <tissue evidence="5">Muscle</tissue>
    </source>
</reference>
<feature type="domain" description="SH3" evidence="4">
    <location>
        <begin position="1"/>
        <end position="61"/>
    </location>
</feature>
<evidence type="ECO:0000259" key="4">
    <source>
        <dbReference type="PROSITE" id="PS50002"/>
    </source>
</evidence>
<evidence type="ECO:0000256" key="1">
    <source>
        <dbReference type="ARBA" id="ARBA00022443"/>
    </source>
</evidence>
<keyword evidence="1 2" id="KW-0728">SH3 domain</keyword>
<dbReference type="EMBL" id="JANIIK010000040">
    <property type="protein sequence ID" value="KAJ3607434.1"/>
    <property type="molecule type" value="Genomic_DNA"/>
</dbReference>
<dbReference type="Gene3D" id="2.30.30.40">
    <property type="entry name" value="SH3 Domains"/>
    <property type="match status" value="1"/>
</dbReference>
<dbReference type="Pfam" id="PF07653">
    <property type="entry name" value="SH3_2"/>
    <property type="match status" value="1"/>
</dbReference>
<dbReference type="Proteomes" id="UP001148018">
    <property type="component" value="Unassembled WGS sequence"/>
</dbReference>
<comment type="caution">
    <text evidence="5">The sequence shown here is derived from an EMBL/GenBank/DDBJ whole genome shotgun (WGS) entry which is preliminary data.</text>
</comment>